<evidence type="ECO:0000256" key="1">
    <source>
        <dbReference type="SAM" id="MobiDB-lite"/>
    </source>
</evidence>
<dbReference type="InterPro" id="IPR027417">
    <property type="entry name" value="P-loop_NTPase"/>
</dbReference>
<dbReference type="SUPFAM" id="SSF52540">
    <property type="entry name" value="P-loop containing nucleoside triphosphate hydrolases"/>
    <property type="match status" value="1"/>
</dbReference>
<dbReference type="GO" id="GO:0005524">
    <property type="term" value="F:ATP binding"/>
    <property type="evidence" value="ECO:0007669"/>
    <property type="project" value="UniProtKB-KW"/>
</dbReference>
<sequence length="809" mass="85586">MVPVYRYAVSYAHGRDEAWVARFLDELRRRLETGDGPRFHRLVPPAFSDGDPGKGSYGTRTADVVLALCSPAYFNEGPAQRDWAVLALRRSLGQARTGVAPQPALPLVWEPVERRLPGPVMTADVFSAGQPVEYRSLGLALLTMQAPRYRQALDRVLNGIVARMAEMVTVGAPTPELDERSAEDAPDALSADDAAFTERFRKEVVPALPPFPVARTLVSRGPADAGHTPEHALPTDLLPRLGRRIVLVGPAGAGHSTELARLAARALGGASERVPGGTVPGQVTAGPLPEVPGVRPRTDGAPAAPTTADRAPWGCRVPFVLSARSGALPRLDGMVPTLAPLAAAQEPAGWASRRLRSGQAFLAVDDLDAVPASNRAAVWEWLLHLLEAHPDAPCVIATNGTGVPWSRLGDTFRVVGLTPLSPDDVRALLDSRAAASPEDRQALGALLPRCDSDPLLVGVADRPAAAAALLRATSAAARPVRIPRHQLLRAGVSAVWRRPRVETTAPPVPGLAASPVPDSVLRAASGRLAVATLGLDDSHIPLRTALSALRDTGSSDSASPEHLLAALADRAGVVFRPGPDTVAFPNPEVRTYLAAHHLAYTLGTDADTVLRRHPSAELAALLAELLAAGTSAGPVRSVLATPGGSPRRLPAASPPPRPAVRRASVRSSAEVRALLRAGTAVPALRCTGPVDGLAEVLPRLPGLRSLVLADDPSLVALPELARCRSLRSVRVLRCPNLRDLTALESSAVMFLDIDPWPDLPVPDGLRRALWLSRVNLVTVGSRPRPAAAVPPPGTDTVFPEIRMRRRRRS</sequence>
<reference evidence="2 3" key="1">
    <citation type="submission" date="2015-10" db="EMBL/GenBank/DDBJ databases">
        <title>Draft genome sequence of Streptomyces griseorubiginosus DSM 40469, type strain for the species Streptomyces griseorubiginosus.</title>
        <authorList>
            <person name="Ruckert C."/>
            <person name="Winkler A."/>
            <person name="Kalinowski J."/>
            <person name="Kampfer P."/>
            <person name="Glaeser S."/>
        </authorList>
    </citation>
    <scope>NUCLEOTIDE SEQUENCE [LARGE SCALE GENOMIC DNA]</scope>
    <source>
        <strain evidence="2 3">DSM 40469</strain>
    </source>
</reference>
<feature type="region of interest" description="Disordered" evidence="1">
    <location>
        <begin position="637"/>
        <end position="663"/>
    </location>
</feature>
<accession>A0A117QYV7</accession>
<name>A0A117QYV7_9ACTN</name>
<feature type="compositionally biased region" description="Low complexity" evidence="1">
    <location>
        <begin position="299"/>
        <end position="309"/>
    </location>
</feature>
<proteinExistence type="predicted"/>
<feature type="region of interest" description="Disordered" evidence="1">
    <location>
        <begin position="272"/>
        <end position="309"/>
    </location>
</feature>
<dbReference type="RefSeq" id="WP_062243221.1">
    <property type="nucleotide sequence ID" value="NZ_JBPJFL010000001.1"/>
</dbReference>
<evidence type="ECO:0000313" key="3">
    <source>
        <dbReference type="Proteomes" id="UP000054375"/>
    </source>
</evidence>
<comment type="caution">
    <text evidence="2">The sequence shown here is derived from an EMBL/GenBank/DDBJ whole genome shotgun (WGS) entry which is preliminary data.</text>
</comment>
<organism evidence="2 3">
    <name type="scientific">Streptomyces griseorubiginosus</name>
    <dbReference type="NCBI Taxonomy" id="67304"/>
    <lineage>
        <taxon>Bacteria</taxon>
        <taxon>Bacillati</taxon>
        <taxon>Actinomycetota</taxon>
        <taxon>Actinomycetes</taxon>
        <taxon>Kitasatosporales</taxon>
        <taxon>Streptomycetaceae</taxon>
        <taxon>Streptomyces</taxon>
    </lineage>
</organism>
<keyword evidence="2" id="KW-0547">Nucleotide-binding</keyword>
<dbReference type="Proteomes" id="UP000054375">
    <property type="component" value="Unassembled WGS sequence"/>
</dbReference>
<keyword evidence="2" id="KW-0067">ATP-binding</keyword>
<dbReference type="EMBL" id="LMWV01000026">
    <property type="protein sequence ID" value="KUN61813.1"/>
    <property type="molecule type" value="Genomic_DNA"/>
</dbReference>
<keyword evidence="3" id="KW-1185">Reference proteome</keyword>
<gene>
    <name evidence="2" type="ORF">AQJ54_32260</name>
</gene>
<dbReference type="AlphaFoldDB" id="A0A117QYV7"/>
<evidence type="ECO:0000313" key="2">
    <source>
        <dbReference type="EMBL" id="KUN61813.1"/>
    </source>
</evidence>
<protein>
    <submittedName>
        <fullName evidence="2">Large ATP-binding protein</fullName>
    </submittedName>
</protein>